<keyword evidence="5 12" id="KW-0812">Transmembrane</keyword>
<feature type="transmembrane region" description="Helical" evidence="12">
    <location>
        <begin position="207"/>
        <end position="233"/>
    </location>
</feature>
<comment type="pathway">
    <text evidence="12">Cell wall biogenesis; peptidoglycan biosynthesis.</text>
</comment>
<comment type="subcellular location">
    <subcellularLocation>
        <location evidence="12">Cell membrane</location>
        <topology evidence="12">Multi-pass membrane protein</topology>
    </subcellularLocation>
    <subcellularLocation>
        <location evidence="1">Membrane</location>
        <topology evidence="1">Multi-pass membrane protein</topology>
    </subcellularLocation>
</comment>
<reference evidence="16" key="1">
    <citation type="submission" date="2017-02" db="EMBL/GenBank/DDBJ databases">
        <title>Comparative genomics and description of representatives of a novel lineage of planctomycetes thriving in anoxic sediments.</title>
        <authorList>
            <person name="Spring S."/>
            <person name="Bunk B."/>
            <person name="Sproer C."/>
        </authorList>
    </citation>
    <scope>NUCLEOTIDE SEQUENCE [LARGE SCALE GENOMIC DNA]</scope>
    <source>
        <strain evidence="16">SM-Chi-D1</strain>
    </source>
</reference>
<feature type="transmembrane region" description="Helical" evidence="12">
    <location>
        <begin position="140"/>
        <end position="156"/>
    </location>
</feature>
<comment type="cofactor">
    <cofactor evidence="12 14">
        <name>Mg(2+)</name>
        <dbReference type="ChEBI" id="CHEBI:18420"/>
    </cofactor>
</comment>
<dbReference type="GO" id="GO:0071555">
    <property type="term" value="P:cell wall organization"/>
    <property type="evidence" value="ECO:0007669"/>
    <property type="project" value="UniProtKB-KW"/>
</dbReference>
<comment type="function">
    <text evidence="12">Catalyzes the initial step of the lipid cycle reactions in the biosynthesis of the cell wall peptidoglycan: transfers peptidoglycan precursor phospho-MurNAc-pentapeptide from UDP-MurNAc-pentapeptide onto the lipid carrier undecaprenyl phosphate, yielding undecaprenyl-pyrophosphoryl-MurNAc-pentapeptide, known as lipid I.</text>
</comment>
<dbReference type="UniPathway" id="UPA00219"/>
<evidence type="ECO:0000256" key="4">
    <source>
        <dbReference type="ARBA" id="ARBA00022679"/>
    </source>
</evidence>
<organism evidence="15 16">
    <name type="scientific">Limihaloglobus sulfuriphilus</name>
    <dbReference type="NCBI Taxonomy" id="1851148"/>
    <lineage>
        <taxon>Bacteria</taxon>
        <taxon>Pseudomonadati</taxon>
        <taxon>Planctomycetota</taxon>
        <taxon>Phycisphaerae</taxon>
        <taxon>Sedimentisphaerales</taxon>
        <taxon>Sedimentisphaeraceae</taxon>
        <taxon>Limihaloglobus</taxon>
    </lineage>
</organism>
<keyword evidence="12 14" id="KW-0479">Metal-binding</keyword>
<keyword evidence="6 12" id="KW-0133">Cell shape</keyword>
<evidence type="ECO:0000256" key="1">
    <source>
        <dbReference type="ARBA" id="ARBA00004141"/>
    </source>
</evidence>
<comment type="similarity">
    <text evidence="2 12">Belongs to the glycosyltransferase 4 family. MraY subfamily.</text>
</comment>
<evidence type="ECO:0000256" key="13">
    <source>
        <dbReference type="NCBIfam" id="TIGR00445"/>
    </source>
</evidence>
<dbReference type="RefSeq" id="WP_146683534.1">
    <property type="nucleotide sequence ID" value="NZ_CP019646.1"/>
</dbReference>
<proteinExistence type="inferred from homology"/>
<dbReference type="Pfam" id="PF00953">
    <property type="entry name" value="Glycos_transf_4"/>
    <property type="match status" value="1"/>
</dbReference>
<evidence type="ECO:0000313" key="16">
    <source>
        <dbReference type="Proteomes" id="UP000188181"/>
    </source>
</evidence>
<dbReference type="NCBIfam" id="TIGR00445">
    <property type="entry name" value="mraY"/>
    <property type="match status" value="1"/>
</dbReference>
<keyword evidence="4 12" id="KW-0808">Transferase</keyword>
<feature type="binding site" evidence="14">
    <location>
        <position position="199"/>
    </location>
    <ligand>
        <name>Mg(2+)</name>
        <dbReference type="ChEBI" id="CHEBI:18420"/>
    </ligand>
</feature>
<evidence type="ECO:0000256" key="2">
    <source>
        <dbReference type="ARBA" id="ARBA00005583"/>
    </source>
</evidence>
<feature type="transmembrane region" description="Helical" evidence="12">
    <location>
        <begin position="99"/>
        <end position="120"/>
    </location>
</feature>
<gene>
    <name evidence="12 15" type="primary">mraY</name>
    <name evidence="15" type="ORF">SMSP2_01723</name>
</gene>
<dbReference type="EC" id="2.7.8.13" evidence="12 13"/>
<keyword evidence="8 12" id="KW-1133">Transmembrane helix</keyword>
<feature type="binding site" evidence="14">
    <location>
        <position position="281"/>
    </location>
    <ligand>
        <name>Mg(2+)</name>
        <dbReference type="ChEBI" id="CHEBI:18420"/>
    </ligand>
</feature>
<dbReference type="InterPro" id="IPR003524">
    <property type="entry name" value="PNAcMuramoyl-5peptid_Trfase"/>
</dbReference>
<dbReference type="STRING" id="1851148.SMSP2_01723"/>
<dbReference type="HAMAP" id="MF_00038">
    <property type="entry name" value="MraY"/>
    <property type="match status" value="1"/>
</dbReference>
<keyword evidence="3 12" id="KW-0132">Cell division</keyword>
<evidence type="ECO:0000256" key="10">
    <source>
        <dbReference type="ARBA" id="ARBA00023306"/>
    </source>
</evidence>
<dbReference type="InterPro" id="IPR000715">
    <property type="entry name" value="Glycosyl_transferase_4"/>
</dbReference>
<feature type="transmembrane region" description="Helical" evidence="12">
    <location>
        <begin position="358"/>
        <end position="377"/>
    </location>
</feature>
<feature type="transmembrane region" description="Helical" evidence="12">
    <location>
        <begin position="24"/>
        <end position="42"/>
    </location>
</feature>
<feature type="transmembrane region" description="Helical" evidence="12">
    <location>
        <begin position="176"/>
        <end position="195"/>
    </location>
</feature>
<keyword evidence="12 14" id="KW-0460">Magnesium</keyword>
<dbReference type="AlphaFoldDB" id="A0A1Q2MFA3"/>
<evidence type="ECO:0000256" key="9">
    <source>
        <dbReference type="ARBA" id="ARBA00023136"/>
    </source>
</evidence>
<evidence type="ECO:0000256" key="6">
    <source>
        <dbReference type="ARBA" id="ARBA00022960"/>
    </source>
</evidence>
<keyword evidence="7 12" id="KW-0573">Peptidoglycan synthesis</keyword>
<keyword evidence="16" id="KW-1185">Reference proteome</keyword>
<keyword evidence="10 12" id="KW-0131">Cell cycle</keyword>
<feature type="transmembrane region" description="Helical" evidence="12">
    <location>
        <begin position="302"/>
        <end position="327"/>
    </location>
</feature>
<dbReference type="EMBL" id="CP019646">
    <property type="protein sequence ID" value="AQQ71350.1"/>
    <property type="molecule type" value="Genomic_DNA"/>
</dbReference>
<dbReference type="GO" id="GO:0008963">
    <property type="term" value="F:phospho-N-acetylmuramoyl-pentapeptide-transferase activity"/>
    <property type="evidence" value="ECO:0007669"/>
    <property type="project" value="UniProtKB-UniRule"/>
</dbReference>
<evidence type="ECO:0000313" key="15">
    <source>
        <dbReference type="EMBL" id="AQQ71350.1"/>
    </source>
</evidence>
<dbReference type="PROSITE" id="PS01348">
    <property type="entry name" value="MRAY_2"/>
    <property type="match status" value="1"/>
</dbReference>
<feature type="transmembrane region" description="Helical" evidence="12">
    <location>
        <begin position="73"/>
        <end position="93"/>
    </location>
</feature>
<dbReference type="GO" id="GO:0046872">
    <property type="term" value="F:metal ion binding"/>
    <property type="evidence" value="ECO:0007669"/>
    <property type="project" value="UniProtKB-KW"/>
</dbReference>
<sequence>MIYHLLEWQKGFWNAIGFYAFEDIAFRSVMAALTSLVLSITLGPKVIRLLIRAKLGDVPDSNLKDFTNDKTDVPTMGGVLILISIITAVLLWAKLNNAFVIKSIFVLVWYGLIGAADDWVKLKYAAKKGERQGLYSWEKLLFQVGGALLITLFVYFDFRDIPDGRMFWIPFYKTGIIMPAIFFIPFGVLYITALSNAVNLTDGMDGLASGCTAIVSVVLALLCFVCSETMGRFTDVTWASYLLLPYIPQSGELTVLYSGIIGSLLGFLWFNCNPAKVFMGDTGSLPLGAVIGYGAMVTRNEILLILTGGVFVWEMASVIIQVSYFKWTKKKYGQGRRVFLVAPIHHHFHKKGWPEQQVVVRFWLIALAFAAISLATLKIR</sequence>
<evidence type="ECO:0000256" key="8">
    <source>
        <dbReference type="ARBA" id="ARBA00022989"/>
    </source>
</evidence>
<dbReference type="GO" id="GO:0005886">
    <property type="term" value="C:plasma membrane"/>
    <property type="evidence" value="ECO:0007669"/>
    <property type="project" value="UniProtKB-SubCell"/>
</dbReference>
<dbReference type="KEGG" id="pbas:SMSP2_01723"/>
<dbReference type="Proteomes" id="UP000188181">
    <property type="component" value="Chromosome"/>
</dbReference>
<evidence type="ECO:0000256" key="7">
    <source>
        <dbReference type="ARBA" id="ARBA00022984"/>
    </source>
</evidence>
<dbReference type="CDD" id="cd06852">
    <property type="entry name" value="GT_MraY"/>
    <property type="match status" value="1"/>
</dbReference>
<dbReference type="GO" id="GO:0051301">
    <property type="term" value="P:cell division"/>
    <property type="evidence" value="ECO:0007669"/>
    <property type="project" value="UniProtKB-KW"/>
</dbReference>
<evidence type="ECO:0000256" key="12">
    <source>
        <dbReference type="HAMAP-Rule" id="MF_00038"/>
    </source>
</evidence>
<keyword evidence="9 12" id="KW-0472">Membrane</keyword>
<dbReference type="PROSITE" id="PS01347">
    <property type="entry name" value="MRAY_1"/>
    <property type="match status" value="1"/>
</dbReference>
<dbReference type="GO" id="GO:0009252">
    <property type="term" value="P:peptidoglycan biosynthetic process"/>
    <property type="evidence" value="ECO:0007669"/>
    <property type="project" value="UniProtKB-UniRule"/>
</dbReference>
<evidence type="ECO:0000256" key="5">
    <source>
        <dbReference type="ARBA" id="ARBA00022692"/>
    </source>
</evidence>
<accession>A0A1Q2MFA3</accession>
<dbReference type="OrthoDB" id="9805475at2"/>
<evidence type="ECO:0000256" key="3">
    <source>
        <dbReference type="ARBA" id="ARBA00022618"/>
    </source>
</evidence>
<evidence type="ECO:0000256" key="14">
    <source>
        <dbReference type="PIRSR" id="PIRSR600715-1"/>
    </source>
</evidence>
<keyword evidence="11 12" id="KW-0961">Cell wall biogenesis/degradation</keyword>
<dbReference type="GO" id="GO:0008360">
    <property type="term" value="P:regulation of cell shape"/>
    <property type="evidence" value="ECO:0007669"/>
    <property type="project" value="UniProtKB-KW"/>
</dbReference>
<dbReference type="PANTHER" id="PTHR22926">
    <property type="entry name" value="PHOSPHO-N-ACETYLMURAMOYL-PENTAPEPTIDE-TRANSFERASE"/>
    <property type="match status" value="1"/>
</dbReference>
<dbReference type="PANTHER" id="PTHR22926:SF5">
    <property type="entry name" value="PHOSPHO-N-ACETYLMURAMOYL-PENTAPEPTIDE-TRANSFERASE HOMOLOG"/>
    <property type="match status" value="1"/>
</dbReference>
<protein>
    <recommendedName>
        <fullName evidence="12 13">Phospho-N-acetylmuramoyl-pentapeptide-transferase</fullName>
        <ecNumber evidence="12 13">2.7.8.13</ecNumber>
    </recommendedName>
    <alternativeName>
        <fullName evidence="12">UDP-MurNAc-pentapeptide phosphotransferase</fullName>
    </alternativeName>
</protein>
<comment type="catalytic activity">
    <reaction evidence="12">
        <text>UDP-N-acetyl-alpha-D-muramoyl-L-alanyl-gamma-D-glutamyl-meso-2,6-diaminopimeloyl-D-alanyl-D-alanine + di-trans,octa-cis-undecaprenyl phosphate = di-trans,octa-cis-undecaprenyl diphospho-N-acetyl-alpha-D-muramoyl-L-alanyl-D-glutamyl-meso-2,6-diaminopimeloyl-D-alanyl-D-alanine + UMP</text>
        <dbReference type="Rhea" id="RHEA:28386"/>
        <dbReference type="ChEBI" id="CHEBI:57865"/>
        <dbReference type="ChEBI" id="CHEBI:60392"/>
        <dbReference type="ChEBI" id="CHEBI:61386"/>
        <dbReference type="ChEBI" id="CHEBI:61387"/>
        <dbReference type="EC" id="2.7.8.13"/>
    </reaction>
</comment>
<keyword evidence="12" id="KW-1003">Cell membrane</keyword>
<feature type="transmembrane region" description="Helical" evidence="12">
    <location>
        <begin position="277"/>
        <end position="296"/>
    </location>
</feature>
<dbReference type="GO" id="GO:0051992">
    <property type="term" value="F:UDP-N-acetylmuramoyl-L-alanyl-D-glutamyl-meso-2,6-diaminopimelyl-D-alanyl-D-alanine:undecaprenyl-phosphate transferase activity"/>
    <property type="evidence" value="ECO:0007669"/>
    <property type="project" value="RHEA"/>
</dbReference>
<dbReference type="InterPro" id="IPR018480">
    <property type="entry name" value="PNAcMuramoyl-5peptid_Trfase_CS"/>
</dbReference>
<name>A0A1Q2MFA3_9BACT</name>
<evidence type="ECO:0000256" key="11">
    <source>
        <dbReference type="ARBA" id="ARBA00023316"/>
    </source>
</evidence>